<keyword evidence="1" id="KW-0472">Membrane</keyword>
<sequence length="138" mass="14996">MNNTNPYQPFSHDNVLPSWRQRVGTGLGFAAFLISLLFNVLVFVQTASLCTHIATMARPAGELKPLGLAGIGMICFVGPLIILIVISLLSWMVTYLDSTRGQALAWWGTAIAPVPIPIFFLGVLSYSLICNVRGFSLL</sequence>
<proteinExistence type="predicted"/>
<keyword evidence="3" id="KW-1185">Reference proteome</keyword>
<evidence type="ECO:0008006" key="4">
    <source>
        <dbReference type="Google" id="ProtNLM"/>
    </source>
</evidence>
<dbReference type="RefSeq" id="WP_146394841.1">
    <property type="nucleotide sequence ID" value="NZ_SJPJ01000001.1"/>
</dbReference>
<keyword evidence="1" id="KW-1133">Transmembrane helix</keyword>
<dbReference type="Proteomes" id="UP000315010">
    <property type="component" value="Unassembled WGS sequence"/>
</dbReference>
<gene>
    <name evidence="2" type="ORF">CA13_10850</name>
</gene>
<evidence type="ECO:0000313" key="2">
    <source>
        <dbReference type="EMBL" id="TWT79679.1"/>
    </source>
</evidence>
<reference evidence="2 3" key="1">
    <citation type="submission" date="2019-02" db="EMBL/GenBank/DDBJ databases">
        <title>Deep-cultivation of Planctomycetes and their phenomic and genomic characterization uncovers novel biology.</title>
        <authorList>
            <person name="Wiegand S."/>
            <person name="Jogler M."/>
            <person name="Boedeker C."/>
            <person name="Pinto D."/>
            <person name="Vollmers J."/>
            <person name="Rivas-Marin E."/>
            <person name="Kohn T."/>
            <person name="Peeters S.H."/>
            <person name="Heuer A."/>
            <person name="Rast P."/>
            <person name="Oberbeckmann S."/>
            <person name="Bunk B."/>
            <person name="Jeske O."/>
            <person name="Meyerdierks A."/>
            <person name="Storesund J.E."/>
            <person name="Kallscheuer N."/>
            <person name="Luecker S."/>
            <person name="Lage O.M."/>
            <person name="Pohl T."/>
            <person name="Merkel B.J."/>
            <person name="Hornburger P."/>
            <person name="Mueller R.-W."/>
            <person name="Bruemmer F."/>
            <person name="Labrenz M."/>
            <person name="Spormann A.M."/>
            <person name="Op Den Camp H."/>
            <person name="Overmann J."/>
            <person name="Amann R."/>
            <person name="Jetten M.S.M."/>
            <person name="Mascher T."/>
            <person name="Medema M.H."/>
            <person name="Devos D.P."/>
            <person name="Kaster A.-K."/>
            <person name="Ovreas L."/>
            <person name="Rohde M."/>
            <person name="Galperin M.Y."/>
            <person name="Jogler C."/>
        </authorList>
    </citation>
    <scope>NUCLEOTIDE SEQUENCE [LARGE SCALE GENOMIC DNA]</scope>
    <source>
        <strain evidence="2 3">CA13</strain>
    </source>
</reference>
<evidence type="ECO:0000256" key="1">
    <source>
        <dbReference type="SAM" id="Phobius"/>
    </source>
</evidence>
<feature type="transmembrane region" description="Helical" evidence="1">
    <location>
        <begin position="66"/>
        <end position="92"/>
    </location>
</feature>
<accession>A0A5C5YX93</accession>
<evidence type="ECO:0000313" key="3">
    <source>
        <dbReference type="Proteomes" id="UP000315010"/>
    </source>
</evidence>
<organism evidence="2 3">
    <name type="scientific">Novipirellula herctigrandis</name>
    <dbReference type="NCBI Taxonomy" id="2527986"/>
    <lineage>
        <taxon>Bacteria</taxon>
        <taxon>Pseudomonadati</taxon>
        <taxon>Planctomycetota</taxon>
        <taxon>Planctomycetia</taxon>
        <taxon>Pirellulales</taxon>
        <taxon>Pirellulaceae</taxon>
        <taxon>Novipirellula</taxon>
    </lineage>
</organism>
<dbReference type="AlphaFoldDB" id="A0A5C5YX93"/>
<comment type="caution">
    <text evidence="2">The sequence shown here is derived from an EMBL/GenBank/DDBJ whole genome shotgun (WGS) entry which is preliminary data.</text>
</comment>
<keyword evidence="1" id="KW-0812">Transmembrane</keyword>
<name>A0A5C5YX93_9BACT</name>
<feature type="transmembrane region" description="Helical" evidence="1">
    <location>
        <begin position="104"/>
        <end position="129"/>
    </location>
</feature>
<protein>
    <recommendedName>
        <fullName evidence="4">Yip1 domain protein</fullName>
    </recommendedName>
</protein>
<dbReference type="EMBL" id="SJPJ01000001">
    <property type="protein sequence ID" value="TWT79679.1"/>
    <property type="molecule type" value="Genomic_DNA"/>
</dbReference>
<feature type="transmembrane region" description="Helical" evidence="1">
    <location>
        <begin position="27"/>
        <end position="54"/>
    </location>
</feature>